<gene>
    <name evidence="2" type="ORF">SteCoe_23058</name>
</gene>
<feature type="transmembrane region" description="Helical" evidence="1">
    <location>
        <begin position="21"/>
        <end position="41"/>
    </location>
</feature>
<keyword evidence="1" id="KW-0812">Transmembrane</keyword>
<dbReference type="Proteomes" id="UP000187209">
    <property type="component" value="Unassembled WGS sequence"/>
</dbReference>
<reference evidence="2 3" key="1">
    <citation type="submission" date="2016-11" db="EMBL/GenBank/DDBJ databases">
        <title>The macronuclear genome of Stentor coeruleus: a giant cell with tiny introns.</title>
        <authorList>
            <person name="Slabodnick M."/>
            <person name="Ruby J.G."/>
            <person name="Reiff S.B."/>
            <person name="Swart E.C."/>
            <person name="Gosai S."/>
            <person name="Prabakaran S."/>
            <person name="Witkowska E."/>
            <person name="Larue G.E."/>
            <person name="Fisher S."/>
            <person name="Freeman R.M."/>
            <person name="Gunawardena J."/>
            <person name="Chu W."/>
            <person name="Stover N.A."/>
            <person name="Gregory B.D."/>
            <person name="Nowacki M."/>
            <person name="Derisi J."/>
            <person name="Roy S.W."/>
            <person name="Marshall W.F."/>
            <person name="Sood P."/>
        </authorList>
    </citation>
    <scope>NUCLEOTIDE SEQUENCE [LARGE SCALE GENOMIC DNA]</scope>
    <source>
        <strain evidence="2">WM001</strain>
    </source>
</reference>
<keyword evidence="1" id="KW-1133">Transmembrane helix</keyword>
<keyword evidence="3" id="KW-1185">Reference proteome</keyword>
<evidence type="ECO:0000256" key="1">
    <source>
        <dbReference type="SAM" id="Phobius"/>
    </source>
</evidence>
<organism evidence="2 3">
    <name type="scientific">Stentor coeruleus</name>
    <dbReference type="NCBI Taxonomy" id="5963"/>
    <lineage>
        <taxon>Eukaryota</taxon>
        <taxon>Sar</taxon>
        <taxon>Alveolata</taxon>
        <taxon>Ciliophora</taxon>
        <taxon>Postciliodesmatophora</taxon>
        <taxon>Heterotrichea</taxon>
        <taxon>Heterotrichida</taxon>
        <taxon>Stentoridae</taxon>
        <taxon>Stentor</taxon>
    </lineage>
</organism>
<evidence type="ECO:0000313" key="2">
    <source>
        <dbReference type="EMBL" id="OMJ77360.1"/>
    </source>
</evidence>
<dbReference type="AlphaFoldDB" id="A0A1R2BKR7"/>
<comment type="caution">
    <text evidence="2">The sequence shown here is derived from an EMBL/GenBank/DDBJ whole genome shotgun (WGS) entry which is preliminary data.</text>
</comment>
<protein>
    <submittedName>
        <fullName evidence="2">Uncharacterized protein</fullName>
    </submittedName>
</protein>
<proteinExistence type="predicted"/>
<sequence>MVKLPINIEKWMKMKKSTGRSSFIYLALGVGFVVATGMHSINYIDEIQSEKERQINMEIASFTANEKDRSEMLKVFGINK</sequence>
<evidence type="ECO:0000313" key="3">
    <source>
        <dbReference type="Proteomes" id="UP000187209"/>
    </source>
</evidence>
<keyword evidence="1" id="KW-0472">Membrane</keyword>
<name>A0A1R2BKR7_9CILI</name>
<dbReference type="EMBL" id="MPUH01000579">
    <property type="protein sequence ID" value="OMJ77360.1"/>
    <property type="molecule type" value="Genomic_DNA"/>
</dbReference>
<accession>A0A1R2BKR7</accession>